<protein>
    <recommendedName>
        <fullName evidence="2">Alpha,alpha-trehalose glucohydrolase</fullName>
    </recommendedName>
</protein>
<sequence length="254" mass="29148">MTSSSTGHIEITQGNRVSNKHFNMDVTTFIPGNLNEAMRQKATIAWLLTLCTCSTALPPPHHLMALRSHPVVRSIPTQDEIGDDDPNLLRKDRIRRQEKLAPKIEGKYRNLPKTVRRSRAVTPQDIVWEKEDKVKDKIQTCDQYNAPGRYMIYCQGKLLQAVMATQLYKDSKTFVDRPLKEGREGAKVLAEFEKQFPQPVSEIKVEEVRAFVDANFDQEGHELKEPDENVFARIFIFKILFLSFSKSGCDKLEK</sequence>
<dbReference type="GO" id="GO:0004555">
    <property type="term" value="F:alpha,alpha-trehalase activity"/>
    <property type="evidence" value="ECO:0007669"/>
    <property type="project" value="UniProtKB-EC"/>
</dbReference>
<evidence type="ECO:0000313" key="4">
    <source>
        <dbReference type="Proteomes" id="UP000024635"/>
    </source>
</evidence>
<dbReference type="GO" id="GO:0005993">
    <property type="term" value="P:trehalose catabolic process"/>
    <property type="evidence" value="ECO:0007669"/>
    <property type="project" value="TreeGrafter"/>
</dbReference>
<evidence type="ECO:0000256" key="1">
    <source>
        <dbReference type="ARBA" id="ARBA00001576"/>
    </source>
</evidence>
<proteinExistence type="predicted"/>
<gene>
    <name evidence="3" type="primary">Acey_s0009.g439</name>
    <name evidence="3" type="ORF">Y032_0009g439</name>
</gene>
<organism evidence="3 4">
    <name type="scientific">Ancylostoma ceylanicum</name>
    <dbReference type="NCBI Taxonomy" id="53326"/>
    <lineage>
        <taxon>Eukaryota</taxon>
        <taxon>Metazoa</taxon>
        <taxon>Ecdysozoa</taxon>
        <taxon>Nematoda</taxon>
        <taxon>Chromadorea</taxon>
        <taxon>Rhabditida</taxon>
        <taxon>Rhabditina</taxon>
        <taxon>Rhabditomorpha</taxon>
        <taxon>Strongyloidea</taxon>
        <taxon>Ancylostomatidae</taxon>
        <taxon>Ancylostomatinae</taxon>
        <taxon>Ancylostoma</taxon>
    </lineage>
</organism>
<comment type="catalytic activity">
    <reaction evidence="1">
        <text>alpha,alpha-trehalose + H2O = alpha-D-glucose + beta-D-glucose</text>
        <dbReference type="Rhea" id="RHEA:32675"/>
        <dbReference type="ChEBI" id="CHEBI:15377"/>
        <dbReference type="ChEBI" id="CHEBI:15903"/>
        <dbReference type="ChEBI" id="CHEBI:16551"/>
        <dbReference type="ChEBI" id="CHEBI:17925"/>
        <dbReference type="EC" id="3.2.1.28"/>
    </reaction>
</comment>
<dbReference type="AlphaFoldDB" id="A0A016VH30"/>
<dbReference type="STRING" id="53326.A0A016VH30"/>
<keyword evidence="4" id="KW-1185">Reference proteome</keyword>
<name>A0A016VH30_9BILA</name>
<dbReference type="PANTHER" id="PTHR23403">
    <property type="entry name" value="TREHALASE"/>
    <property type="match status" value="1"/>
</dbReference>
<dbReference type="OrthoDB" id="5868583at2759"/>
<evidence type="ECO:0000313" key="3">
    <source>
        <dbReference type="EMBL" id="EYC26944.1"/>
    </source>
</evidence>
<dbReference type="PANTHER" id="PTHR23403:SF1">
    <property type="entry name" value="TREHALASE"/>
    <property type="match status" value="1"/>
</dbReference>
<dbReference type="InterPro" id="IPR001661">
    <property type="entry name" value="Glyco_hydro_37"/>
</dbReference>
<comment type="caution">
    <text evidence="3">The sequence shown here is derived from an EMBL/GenBank/DDBJ whole genome shotgun (WGS) entry which is preliminary data.</text>
</comment>
<accession>A0A016VH30</accession>
<dbReference type="EMBL" id="JARK01001345">
    <property type="protein sequence ID" value="EYC26944.1"/>
    <property type="molecule type" value="Genomic_DNA"/>
</dbReference>
<dbReference type="Gene3D" id="1.50.10.10">
    <property type="match status" value="1"/>
</dbReference>
<reference evidence="4" key="1">
    <citation type="journal article" date="2015" name="Nat. Genet.">
        <title>The genome and transcriptome of the zoonotic hookworm Ancylostoma ceylanicum identify infection-specific gene families.</title>
        <authorList>
            <person name="Schwarz E.M."/>
            <person name="Hu Y."/>
            <person name="Antoshechkin I."/>
            <person name="Miller M.M."/>
            <person name="Sternberg P.W."/>
            <person name="Aroian R.V."/>
        </authorList>
    </citation>
    <scope>NUCLEOTIDE SEQUENCE</scope>
    <source>
        <strain evidence="4">HY135</strain>
    </source>
</reference>
<dbReference type="Proteomes" id="UP000024635">
    <property type="component" value="Unassembled WGS sequence"/>
</dbReference>
<evidence type="ECO:0000256" key="2">
    <source>
        <dbReference type="ARBA" id="ARBA00031637"/>
    </source>
</evidence>
<dbReference type="InterPro" id="IPR012341">
    <property type="entry name" value="6hp_glycosidase-like_sf"/>
</dbReference>